<dbReference type="EMBL" id="JAVDRL010000004">
    <property type="protein sequence ID" value="MDR6530860.1"/>
    <property type="molecule type" value="Genomic_DNA"/>
</dbReference>
<organism evidence="1 2">
    <name type="scientific">Caulobacter rhizosphaerae</name>
    <dbReference type="NCBI Taxonomy" id="2010972"/>
    <lineage>
        <taxon>Bacteria</taxon>
        <taxon>Pseudomonadati</taxon>
        <taxon>Pseudomonadota</taxon>
        <taxon>Alphaproteobacteria</taxon>
        <taxon>Caulobacterales</taxon>
        <taxon>Caulobacteraceae</taxon>
        <taxon>Caulobacter</taxon>
    </lineage>
</organism>
<accession>A0ABU1MXF9</accession>
<sequence>MFFHRSWFPAVIERLAARLVVAQNASTRQDADGASACSRERTWHCGKVGQDRGGGAFGPVKMS</sequence>
<dbReference type="Proteomes" id="UP001262754">
    <property type="component" value="Unassembled WGS sequence"/>
</dbReference>
<dbReference type="RefSeq" id="WP_310030601.1">
    <property type="nucleotide sequence ID" value="NZ_JAVDRL010000004.1"/>
</dbReference>
<comment type="caution">
    <text evidence="1">The sequence shown here is derived from an EMBL/GenBank/DDBJ whole genome shotgun (WGS) entry which is preliminary data.</text>
</comment>
<name>A0ABU1MXF9_9CAUL</name>
<evidence type="ECO:0000313" key="1">
    <source>
        <dbReference type="EMBL" id="MDR6530860.1"/>
    </source>
</evidence>
<evidence type="ECO:0000313" key="2">
    <source>
        <dbReference type="Proteomes" id="UP001262754"/>
    </source>
</evidence>
<protein>
    <submittedName>
        <fullName evidence="1">Uncharacterized protein</fullName>
    </submittedName>
</protein>
<proteinExistence type="predicted"/>
<gene>
    <name evidence="1" type="ORF">J2800_001599</name>
</gene>
<keyword evidence="2" id="KW-1185">Reference proteome</keyword>
<reference evidence="1 2" key="1">
    <citation type="submission" date="2023-07" db="EMBL/GenBank/DDBJ databases">
        <title>Sorghum-associated microbial communities from plants grown in Nebraska, USA.</title>
        <authorList>
            <person name="Schachtman D."/>
        </authorList>
    </citation>
    <scope>NUCLEOTIDE SEQUENCE [LARGE SCALE GENOMIC DNA]</scope>
    <source>
        <strain evidence="1 2">DS2154</strain>
    </source>
</reference>